<dbReference type="FunFam" id="3.40.50.620:FF:000013">
    <property type="entry name" value="Pantothenate synthetase"/>
    <property type="match status" value="1"/>
</dbReference>
<evidence type="ECO:0000256" key="5">
    <source>
        <dbReference type="ARBA" id="ARBA00022655"/>
    </source>
</evidence>
<dbReference type="InterPro" id="IPR014729">
    <property type="entry name" value="Rossmann-like_a/b/a_fold"/>
</dbReference>
<dbReference type="OrthoDB" id="9773087at2"/>
<comment type="pathway">
    <text evidence="1 9">Cofactor biosynthesis; (R)-pantothenate biosynthesis; (R)-pantothenate from (R)-pantoate and beta-alanine: step 1/1.</text>
</comment>
<reference evidence="10 11" key="1">
    <citation type="submission" date="2019-11" db="EMBL/GenBank/DDBJ databases">
        <title>Terrilactibacillus tamarindus sp. nov. BCM23-1 isolated from bark of Tamarindus indica.</title>
        <authorList>
            <person name="Kingkaew E."/>
            <person name="Tanasupawat S."/>
        </authorList>
    </citation>
    <scope>NUCLEOTIDE SEQUENCE [LARGE SCALE GENOMIC DNA]</scope>
    <source>
        <strain evidence="10 11">BCM23-1</strain>
    </source>
</reference>
<dbReference type="Gene3D" id="3.30.1300.10">
    <property type="entry name" value="Pantoate-beta-alanine ligase, C-terminal domain"/>
    <property type="match status" value="1"/>
</dbReference>
<keyword evidence="7 9" id="KW-0067">ATP-binding</keyword>
<feature type="active site" description="Proton donor" evidence="9">
    <location>
        <position position="37"/>
    </location>
</feature>
<evidence type="ECO:0000256" key="4">
    <source>
        <dbReference type="ARBA" id="ARBA00022598"/>
    </source>
</evidence>
<keyword evidence="6 9" id="KW-0547">Nucleotide-binding</keyword>
<dbReference type="HAMAP" id="MF_00158">
    <property type="entry name" value="PanC"/>
    <property type="match status" value="1"/>
</dbReference>
<proteinExistence type="inferred from homology"/>
<feature type="binding site" evidence="9">
    <location>
        <begin position="30"/>
        <end position="37"/>
    </location>
    <ligand>
        <name>ATP</name>
        <dbReference type="ChEBI" id="CHEBI:30616"/>
    </ligand>
</feature>
<dbReference type="PANTHER" id="PTHR21299">
    <property type="entry name" value="CYTIDYLATE KINASE/PANTOATE-BETA-ALANINE LIGASE"/>
    <property type="match status" value="1"/>
</dbReference>
<keyword evidence="3 9" id="KW-0963">Cytoplasm</keyword>
<evidence type="ECO:0000313" key="11">
    <source>
        <dbReference type="Proteomes" id="UP000440978"/>
    </source>
</evidence>
<dbReference type="GO" id="GO:0005524">
    <property type="term" value="F:ATP binding"/>
    <property type="evidence" value="ECO:0007669"/>
    <property type="project" value="UniProtKB-KW"/>
</dbReference>
<gene>
    <name evidence="9" type="primary">panC</name>
    <name evidence="10" type="ORF">GMB86_11450</name>
</gene>
<dbReference type="AlphaFoldDB" id="A0A6N8CRF2"/>
<dbReference type="Proteomes" id="UP000440978">
    <property type="component" value="Unassembled WGS sequence"/>
</dbReference>
<dbReference type="NCBIfam" id="TIGR00018">
    <property type="entry name" value="panC"/>
    <property type="match status" value="1"/>
</dbReference>
<dbReference type="CDD" id="cd00560">
    <property type="entry name" value="PanC"/>
    <property type="match status" value="1"/>
</dbReference>
<protein>
    <recommendedName>
        <fullName evidence="9">Pantothenate synthetase</fullName>
        <shortName evidence="9">PS</shortName>
        <ecNumber evidence="9">6.3.2.1</ecNumber>
    </recommendedName>
    <alternativeName>
        <fullName evidence="9">Pantoate--beta-alanine ligase</fullName>
    </alternativeName>
    <alternativeName>
        <fullName evidence="9">Pantoate-activating enzyme</fullName>
    </alternativeName>
</protein>
<evidence type="ECO:0000256" key="1">
    <source>
        <dbReference type="ARBA" id="ARBA00004990"/>
    </source>
</evidence>
<dbReference type="Pfam" id="PF02569">
    <property type="entry name" value="Pantoate_ligase"/>
    <property type="match status" value="1"/>
</dbReference>
<comment type="catalytic activity">
    <reaction evidence="8 9">
        <text>(R)-pantoate + beta-alanine + ATP = (R)-pantothenate + AMP + diphosphate + H(+)</text>
        <dbReference type="Rhea" id="RHEA:10912"/>
        <dbReference type="ChEBI" id="CHEBI:15378"/>
        <dbReference type="ChEBI" id="CHEBI:15980"/>
        <dbReference type="ChEBI" id="CHEBI:29032"/>
        <dbReference type="ChEBI" id="CHEBI:30616"/>
        <dbReference type="ChEBI" id="CHEBI:33019"/>
        <dbReference type="ChEBI" id="CHEBI:57966"/>
        <dbReference type="ChEBI" id="CHEBI:456215"/>
        <dbReference type="EC" id="6.3.2.1"/>
    </reaction>
</comment>
<dbReference type="GO" id="GO:0004592">
    <property type="term" value="F:pantoate-beta-alanine ligase activity"/>
    <property type="evidence" value="ECO:0007669"/>
    <property type="project" value="UniProtKB-UniRule"/>
</dbReference>
<evidence type="ECO:0000313" key="10">
    <source>
        <dbReference type="EMBL" id="MTT32621.1"/>
    </source>
</evidence>
<keyword evidence="4 9" id="KW-0436">Ligase</keyword>
<dbReference type="InterPro" id="IPR042176">
    <property type="entry name" value="Pantoate_ligase_C"/>
</dbReference>
<feature type="binding site" evidence="9">
    <location>
        <position position="61"/>
    </location>
    <ligand>
        <name>beta-alanine</name>
        <dbReference type="ChEBI" id="CHEBI:57966"/>
    </ligand>
</feature>
<feature type="binding site" evidence="9">
    <location>
        <begin position="147"/>
        <end position="150"/>
    </location>
    <ligand>
        <name>ATP</name>
        <dbReference type="ChEBI" id="CHEBI:30616"/>
    </ligand>
</feature>
<organism evidence="10 11">
    <name type="scientific">Terrilactibacillus tamarindi</name>
    <dbReference type="NCBI Taxonomy" id="2599694"/>
    <lineage>
        <taxon>Bacteria</taxon>
        <taxon>Bacillati</taxon>
        <taxon>Bacillota</taxon>
        <taxon>Bacilli</taxon>
        <taxon>Bacillales</taxon>
        <taxon>Bacillaceae</taxon>
        <taxon>Terrilactibacillus</taxon>
    </lineage>
</organism>
<dbReference type="InterPro" id="IPR003721">
    <property type="entry name" value="Pantoate_ligase"/>
</dbReference>
<evidence type="ECO:0000256" key="2">
    <source>
        <dbReference type="ARBA" id="ARBA00009256"/>
    </source>
</evidence>
<evidence type="ECO:0000256" key="3">
    <source>
        <dbReference type="ARBA" id="ARBA00022490"/>
    </source>
</evidence>
<dbReference type="Gene3D" id="3.40.50.620">
    <property type="entry name" value="HUPs"/>
    <property type="match status" value="1"/>
</dbReference>
<evidence type="ECO:0000256" key="9">
    <source>
        <dbReference type="HAMAP-Rule" id="MF_00158"/>
    </source>
</evidence>
<dbReference type="PANTHER" id="PTHR21299:SF1">
    <property type="entry name" value="PANTOATE--BETA-ALANINE LIGASE"/>
    <property type="match status" value="1"/>
</dbReference>
<dbReference type="RefSeq" id="WP_155220045.1">
    <property type="nucleotide sequence ID" value="NZ_WNHB01000018.1"/>
</dbReference>
<dbReference type="EC" id="6.3.2.1" evidence="9"/>
<keyword evidence="5 9" id="KW-0566">Pantothenate biosynthesis</keyword>
<comment type="caution">
    <text evidence="10">The sequence shown here is derived from an EMBL/GenBank/DDBJ whole genome shotgun (WGS) entry which is preliminary data.</text>
</comment>
<name>A0A6N8CRF2_9BACI</name>
<keyword evidence="11" id="KW-1185">Reference proteome</keyword>
<dbReference type="UniPathway" id="UPA00028">
    <property type="reaction ID" value="UER00005"/>
</dbReference>
<dbReference type="EMBL" id="WNHB01000018">
    <property type="protein sequence ID" value="MTT32621.1"/>
    <property type="molecule type" value="Genomic_DNA"/>
</dbReference>
<comment type="subunit">
    <text evidence="9">Homodimer.</text>
</comment>
<evidence type="ECO:0000256" key="7">
    <source>
        <dbReference type="ARBA" id="ARBA00022840"/>
    </source>
</evidence>
<dbReference type="GO" id="GO:0015940">
    <property type="term" value="P:pantothenate biosynthetic process"/>
    <property type="evidence" value="ECO:0007669"/>
    <property type="project" value="UniProtKB-UniRule"/>
</dbReference>
<dbReference type="GO" id="GO:0005829">
    <property type="term" value="C:cytosol"/>
    <property type="evidence" value="ECO:0007669"/>
    <property type="project" value="TreeGrafter"/>
</dbReference>
<dbReference type="InterPro" id="IPR004821">
    <property type="entry name" value="Cyt_trans-like"/>
</dbReference>
<comment type="miscellaneous">
    <text evidence="9">The reaction proceeds by a bi uni uni bi ping pong mechanism.</text>
</comment>
<evidence type="ECO:0000256" key="6">
    <source>
        <dbReference type="ARBA" id="ARBA00022741"/>
    </source>
</evidence>
<dbReference type="NCBIfam" id="TIGR00125">
    <property type="entry name" value="cyt_tran_rel"/>
    <property type="match status" value="1"/>
</dbReference>
<evidence type="ECO:0000256" key="8">
    <source>
        <dbReference type="ARBA" id="ARBA00048258"/>
    </source>
</evidence>
<feature type="binding site" evidence="9">
    <location>
        <position position="153"/>
    </location>
    <ligand>
        <name>(R)-pantoate</name>
        <dbReference type="ChEBI" id="CHEBI:15980"/>
    </ligand>
</feature>
<feature type="binding site" evidence="9">
    <location>
        <position position="176"/>
    </location>
    <ligand>
        <name>ATP</name>
        <dbReference type="ChEBI" id="CHEBI:30616"/>
    </ligand>
</feature>
<comment type="similarity">
    <text evidence="2 9">Belongs to the pantothenate synthetase family.</text>
</comment>
<sequence length="298" mass="33444">MNIITSIEDMQKLAAEVREKRKTIGFVPTMGNLHKGHASLINKAKTTSDFVVVSVFVNPTQFGPNEDYETYPRTLDEDAKLVEDLGADVLFSPSVTDMYPLDNPILVHVTQGVDVLCGEKRPGHFDGVATILTKLFHIVSPHHVYFGLKDAQQVAIVQQLIQDFHFQIQLFPCPLIREEDGLAMSSRNSKLSAEERKEALHLNRALKLGESLIEKGEKSSDVIKSSITRYFYENLILGEVDYVDILRYPELKPAAELSGQVIIACAVKYKQARLIDNRILMIPAPKEALGYAKTYDEK</sequence>
<accession>A0A6N8CRF2</accession>
<comment type="function">
    <text evidence="9">Catalyzes the condensation of pantoate with beta-alanine in an ATP-dependent reaction via a pantoyl-adenylate intermediate.</text>
</comment>
<dbReference type="SUPFAM" id="SSF52374">
    <property type="entry name" value="Nucleotidylyl transferase"/>
    <property type="match status" value="1"/>
</dbReference>
<comment type="subcellular location">
    <subcellularLocation>
        <location evidence="9">Cytoplasm</location>
    </subcellularLocation>
</comment>
<feature type="binding site" evidence="9">
    <location>
        <position position="61"/>
    </location>
    <ligand>
        <name>(R)-pantoate</name>
        <dbReference type="ChEBI" id="CHEBI:15980"/>
    </ligand>
</feature>
<feature type="binding site" evidence="9">
    <location>
        <begin position="184"/>
        <end position="187"/>
    </location>
    <ligand>
        <name>ATP</name>
        <dbReference type="ChEBI" id="CHEBI:30616"/>
    </ligand>
</feature>